<dbReference type="Gene3D" id="1.10.510.10">
    <property type="entry name" value="Transferase(Phosphotransferase) domain 1"/>
    <property type="match status" value="1"/>
</dbReference>
<evidence type="ECO:0000313" key="13">
    <source>
        <dbReference type="Proteomes" id="UP000789595"/>
    </source>
</evidence>
<dbReference type="SUPFAM" id="SSF56112">
    <property type="entry name" value="Protein kinase-like (PK-like)"/>
    <property type="match status" value="1"/>
</dbReference>
<evidence type="ECO:0000256" key="7">
    <source>
        <dbReference type="ARBA" id="ARBA00047899"/>
    </source>
</evidence>
<evidence type="ECO:0000256" key="9">
    <source>
        <dbReference type="PROSITE-ProRule" id="PRU10141"/>
    </source>
</evidence>
<keyword evidence="3" id="KW-0808">Transferase</keyword>
<keyword evidence="5" id="KW-0418">Kinase</keyword>
<accession>A0A8J2X3M9</accession>
<dbReference type="PANTHER" id="PTHR44899:SF3">
    <property type="entry name" value="SERINE_THREONINE-PROTEIN KINASE NEK1"/>
    <property type="match status" value="1"/>
</dbReference>
<feature type="region of interest" description="Disordered" evidence="10">
    <location>
        <begin position="479"/>
        <end position="517"/>
    </location>
</feature>
<feature type="region of interest" description="Disordered" evidence="10">
    <location>
        <begin position="325"/>
        <end position="344"/>
    </location>
</feature>
<feature type="domain" description="Protein kinase" evidence="11">
    <location>
        <begin position="4"/>
        <end position="263"/>
    </location>
</feature>
<evidence type="ECO:0000256" key="10">
    <source>
        <dbReference type="SAM" id="MobiDB-lite"/>
    </source>
</evidence>
<keyword evidence="4 9" id="KW-0547">Nucleotide-binding</keyword>
<dbReference type="OrthoDB" id="248923at2759"/>
<keyword evidence="6 9" id="KW-0067">ATP-binding</keyword>
<protein>
    <recommendedName>
        <fullName evidence="1">non-specific serine/threonine protein kinase</fullName>
        <ecNumber evidence="1">2.7.11.1</ecNumber>
    </recommendedName>
</protein>
<dbReference type="Pfam" id="PF00069">
    <property type="entry name" value="Pkinase"/>
    <property type="match status" value="1"/>
</dbReference>
<dbReference type="AlphaFoldDB" id="A0A8J2X3M9"/>
<dbReference type="PANTHER" id="PTHR44899">
    <property type="entry name" value="CAMK FAMILY PROTEIN KINASE"/>
    <property type="match status" value="1"/>
</dbReference>
<evidence type="ECO:0000313" key="12">
    <source>
        <dbReference type="EMBL" id="CAH0373121.1"/>
    </source>
</evidence>
<evidence type="ECO:0000256" key="8">
    <source>
        <dbReference type="ARBA" id="ARBA00048679"/>
    </source>
</evidence>
<evidence type="ECO:0000256" key="3">
    <source>
        <dbReference type="ARBA" id="ARBA00022679"/>
    </source>
</evidence>
<keyword evidence="2" id="KW-0723">Serine/threonine-protein kinase</keyword>
<comment type="catalytic activity">
    <reaction evidence="8">
        <text>L-seryl-[protein] + ATP = O-phospho-L-seryl-[protein] + ADP + H(+)</text>
        <dbReference type="Rhea" id="RHEA:17989"/>
        <dbReference type="Rhea" id="RHEA-COMP:9863"/>
        <dbReference type="Rhea" id="RHEA-COMP:11604"/>
        <dbReference type="ChEBI" id="CHEBI:15378"/>
        <dbReference type="ChEBI" id="CHEBI:29999"/>
        <dbReference type="ChEBI" id="CHEBI:30616"/>
        <dbReference type="ChEBI" id="CHEBI:83421"/>
        <dbReference type="ChEBI" id="CHEBI:456216"/>
        <dbReference type="EC" id="2.7.11.1"/>
    </reaction>
</comment>
<dbReference type="EC" id="2.7.11.1" evidence="1"/>
<dbReference type="GO" id="GO:0005524">
    <property type="term" value="F:ATP binding"/>
    <property type="evidence" value="ECO:0007669"/>
    <property type="project" value="UniProtKB-UniRule"/>
</dbReference>
<dbReference type="PROSITE" id="PS50011">
    <property type="entry name" value="PROTEIN_KINASE_DOM"/>
    <property type="match status" value="1"/>
</dbReference>
<feature type="region of interest" description="Disordered" evidence="10">
    <location>
        <begin position="273"/>
        <end position="294"/>
    </location>
</feature>
<proteinExistence type="predicted"/>
<feature type="compositionally biased region" description="Low complexity" evidence="10">
    <location>
        <begin position="508"/>
        <end position="517"/>
    </location>
</feature>
<dbReference type="InterPro" id="IPR017441">
    <property type="entry name" value="Protein_kinase_ATP_BS"/>
</dbReference>
<dbReference type="SMART" id="SM00220">
    <property type="entry name" value="S_TKc"/>
    <property type="match status" value="1"/>
</dbReference>
<feature type="binding site" evidence="9">
    <location>
        <position position="33"/>
    </location>
    <ligand>
        <name>ATP</name>
        <dbReference type="ChEBI" id="CHEBI:30616"/>
    </ligand>
</feature>
<dbReference type="InterPro" id="IPR051131">
    <property type="entry name" value="NEK_Ser/Thr_kinase_NIMA"/>
</dbReference>
<evidence type="ECO:0000256" key="5">
    <source>
        <dbReference type="ARBA" id="ARBA00022777"/>
    </source>
</evidence>
<sequence>MDQFVVVDQLGAGAFGRALLCRDKSTREFVVIKEIRCADKAARDEARREAELLRKHSHPNVCRLIASFSSDEQKRFYLVLEHCDGGDLSQAISKRRSERRPYPEHEAASIFVMITLALRHVHARRIVHRDVKAANVFLTKKGVAKLGDFGVSRQLDVSGGGATQLASTRIGTPYYLAPEIFEGKPYGRSADVWSLGVLFYEILVLRMPFEANSLAALCVKITQSRAPNVIGYSAACAELVASLLHKNAEKRPLTDALVKDAYVRKHMPSAVAAARSTRINANDTTQDDTTDEEDVVETVITKRVEDMLPAGLGAEYARCRAEALRNRRHQEGDPAEAPSPRRTARRNQALALQRDYEARQKELQQAASQQYRENRRFRAARVREERERIVSGGCADDVVEVAADPRDYREKLADQYRENRAKARSYERRARDDLQGPCVDLRGAARGAANLEKRMREKREKEAHDRDLRDALAEEAARYQAEARHAKQAVALDFTEAPRRKPPRRLLRSIPPEEGAD</sequence>
<evidence type="ECO:0000259" key="11">
    <source>
        <dbReference type="PROSITE" id="PS50011"/>
    </source>
</evidence>
<dbReference type="Proteomes" id="UP000789595">
    <property type="component" value="Unassembled WGS sequence"/>
</dbReference>
<dbReference type="InterPro" id="IPR011009">
    <property type="entry name" value="Kinase-like_dom_sf"/>
</dbReference>
<dbReference type="InterPro" id="IPR000719">
    <property type="entry name" value="Prot_kinase_dom"/>
</dbReference>
<name>A0A8J2X3M9_9STRA</name>
<evidence type="ECO:0000256" key="6">
    <source>
        <dbReference type="ARBA" id="ARBA00022840"/>
    </source>
</evidence>
<comment type="caution">
    <text evidence="12">The sequence shown here is derived from an EMBL/GenBank/DDBJ whole genome shotgun (WGS) entry which is preliminary data.</text>
</comment>
<dbReference type="PROSITE" id="PS00107">
    <property type="entry name" value="PROTEIN_KINASE_ATP"/>
    <property type="match status" value="1"/>
</dbReference>
<dbReference type="GO" id="GO:0004674">
    <property type="term" value="F:protein serine/threonine kinase activity"/>
    <property type="evidence" value="ECO:0007669"/>
    <property type="project" value="UniProtKB-KW"/>
</dbReference>
<organism evidence="12 13">
    <name type="scientific">Pelagomonas calceolata</name>
    <dbReference type="NCBI Taxonomy" id="35677"/>
    <lineage>
        <taxon>Eukaryota</taxon>
        <taxon>Sar</taxon>
        <taxon>Stramenopiles</taxon>
        <taxon>Ochrophyta</taxon>
        <taxon>Pelagophyceae</taxon>
        <taxon>Pelagomonadales</taxon>
        <taxon>Pelagomonadaceae</taxon>
        <taxon>Pelagomonas</taxon>
    </lineage>
</organism>
<reference evidence="12" key="1">
    <citation type="submission" date="2021-11" db="EMBL/GenBank/DDBJ databases">
        <authorList>
            <consortium name="Genoscope - CEA"/>
            <person name="William W."/>
        </authorList>
    </citation>
    <scope>NUCLEOTIDE SEQUENCE</scope>
</reference>
<comment type="catalytic activity">
    <reaction evidence="7">
        <text>L-threonyl-[protein] + ATP = O-phospho-L-threonyl-[protein] + ADP + H(+)</text>
        <dbReference type="Rhea" id="RHEA:46608"/>
        <dbReference type="Rhea" id="RHEA-COMP:11060"/>
        <dbReference type="Rhea" id="RHEA-COMP:11605"/>
        <dbReference type="ChEBI" id="CHEBI:15378"/>
        <dbReference type="ChEBI" id="CHEBI:30013"/>
        <dbReference type="ChEBI" id="CHEBI:30616"/>
        <dbReference type="ChEBI" id="CHEBI:61977"/>
        <dbReference type="ChEBI" id="CHEBI:456216"/>
        <dbReference type="EC" id="2.7.11.1"/>
    </reaction>
</comment>
<dbReference type="PROSITE" id="PS00108">
    <property type="entry name" value="PROTEIN_KINASE_ST"/>
    <property type="match status" value="1"/>
</dbReference>
<gene>
    <name evidence="12" type="ORF">PECAL_4P02960</name>
</gene>
<evidence type="ECO:0000256" key="2">
    <source>
        <dbReference type="ARBA" id="ARBA00022527"/>
    </source>
</evidence>
<evidence type="ECO:0000256" key="1">
    <source>
        <dbReference type="ARBA" id="ARBA00012513"/>
    </source>
</evidence>
<keyword evidence="13" id="KW-1185">Reference proteome</keyword>
<evidence type="ECO:0000256" key="4">
    <source>
        <dbReference type="ARBA" id="ARBA00022741"/>
    </source>
</evidence>
<dbReference type="InterPro" id="IPR008271">
    <property type="entry name" value="Ser/Thr_kinase_AS"/>
</dbReference>
<dbReference type="EMBL" id="CAKKNE010000004">
    <property type="protein sequence ID" value="CAH0373121.1"/>
    <property type="molecule type" value="Genomic_DNA"/>
</dbReference>
<feature type="compositionally biased region" description="Acidic residues" evidence="10">
    <location>
        <begin position="285"/>
        <end position="294"/>
    </location>
</feature>